<evidence type="ECO:0000313" key="2">
    <source>
        <dbReference type="Proteomes" id="UP001153636"/>
    </source>
</evidence>
<name>A0A9P0CUZ1_9CUCU</name>
<gene>
    <name evidence="1" type="ORF">PSYICH_LOCUS7524</name>
</gene>
<reference evidence="1" key="1">
    <citation type="submission" date="2022-01" db="EMBL/GenBank/DDBJ databases">
        <authorList>
            <person name="King R."/>
        </authorList>
    </citation>
    <scope>NUCLEOTIDE SEQUENCE</scope>
</reference>
<evidence type="ECO:0000313" key="1">
    <source>
        <dbReference type="EMBL" id="CAH1107018.1"/>
    </source>
</evidence>
<protein>
    <submittedName>
        <fullName evidence="1">Uncharacterized protein</fullName>
    </submittedName>
</protein>
<accession>A0A9P0CUZ1</accession>
<dbReference type="EMBL" id="OV651814">
    <property type="protein sequence ID" value="CAH1107018.1"/>
    <property type="molecule type" value="Genomic_DNA"/>
</dbReference>
<organism evidence="1 2">
    <name type="scientific">Psylliodes chrysocephalus</name>
    <dbReference type="NCBI Taxonomy" id="3402493"/>
    <lineage>
        <taxon>Eukaryota</taxon>
        <taxon>Metazoa</taxon>
        <taxon>Ecdysozoa</taxon>
        <taxon>Arthropoda</taxon>
        <taxon>Hexapoda</taxon>
        <taxon>Insecta</taxon>
        <taxon>Pterygota</taxon>
        <taxon>Neoptera</taxon>
        <taxon>Endopterygota</taxon>
        <taxon>Coleoptera</taxon>
        <taxon>Polyphaga</taxon>
        <taxon>Cucujiformia</taxon>
        <taxon>Chrysomeloidea</taxon>
        <taxon>Chrysomelidae</taxon>
        <taxon>Galerucinae</taxon>
        <taxon>Alticini</taxon>
        <taxon>Psylliodes</taxon>
    </lineage>
</organism>
<dbReference type="Proteomes" id="UP001153636">
    <property type="component" value="Chromosome 2"/>
</dbReference>
<dbReference type="OrthoDB" id="7452077at2759"/>
<proteinExistence type="predicted"/>
<keyword evidence="2" id="KW-1185">Reference proteome</keyword>
<sequence>MRLLNEEFHRQAIWLMANHHGLNWNHGFTPLHEFHNIIQNVTKNVEAVYVKGREKAQYIRKYSLAPVFEMDEHPALPKLPPKCPHHLILTCINDNLIVLVLVHPHGFATLVYCSVQNKEAGSPPQNLSWLQLVIYAKTSTIPKE</sequence>
<dbReference type="AlphaFoldDB" id="A0A9P0CUZ1"/>